<dbReference type="PROSITE" id="PS51318">
    <property type="entry name" value="TAT"/>
    <property type="match status" value="1"/>
</dbReference>
<reference evidence="2 3" key="1">
    <citation type="submission" date="2024-09" db="EMBL/GenBank/DDBJ databases">
        <authorList>
            <person name="Sun Q."/>
            <person name="Mori K."/>
        </authorList>
    </citation>
    <scope>NUCLEOTIDE SEQUENCE [LARGE SCALE GENOMIC DNA]</scope>
    <source>
        <strain evidence="2 3">NCAIM B.02537</strain>
    </source>
</reference>
<dbReference type="InterPro" id="IPR037165">
    <property type="entry name" value="AldOxase/xan_DH_Mopterin-bd_sf"/>
</dbReference>
<dbReference type="PANTHER" id="PTHR47495">
    <property type="entry name" value="ALDEHYDE DEHYDROGENASE"/>
    <property type="match status" value="1"/>
</dbReference>
<dbReference type="Gene3D" id="3.30.365.10">
    <property type="entry name" value="Aldehyde oxidase/xanthine dehydrogenase, molybdopterin binding domain"/>
    <property type="match status" value="5"/>
</dbReference>
<gene>
    <name evidence="2" type="ORF">ACFFF7_04260</name>
</gene>
<sequence length="755" mass="79326">MHLSRRGVLLGVGAAGGLLLAWTLTPRRFSAPLPAGEGEVAFDSWLKIGSDGVVTVAVPEAEMGHGITTLIPQIVAMELGADWRQVAVEPAPVSGVYGNAVLAARWSRLWLPLVPGLAGSPDAFLAKRFAEEEAFNVMADGTSLAAFEYPARVAAASARAMLARAAAAKWGVAWEECESEGGFILHGKNKLSFAQLVEDAAGYAPPDPPVLRVQPPLEQAAEFPPGAPLRFPRLDLPAKVDGSYTFAADVRLPDMVFAAIRHAPQGKAKLAGYDTNLAQGVKGLLKLVNGPDWLAAVGTTWWAAERALALIAPRFAVGERADSAAIGKALDHALRYGDAVRMTERGDPDAWMGSKYEHVAGYSIAPALHATLETASATARFSDGKLELWLASQSPQAARRAAAVAAGLSIDQVLLYPVPGGGSFDARLENDHAGEVALIAKQLGKPVQLTWSRWQEHVAARPRSPARAILGARTAADGSLTALKLRIAMPATTAEFGKRLFDGDSVRDALAAQNQADPLFFAGLVPPYGIEHLLVEHCPAQIALPTGRMRGNGGALGCFLIETFIDELAAKAGREPLSYRIAMLGQDVKLANVLQRAATLAEWGGGAVGSSQGVACFRMDTAGREGRIAVIASARRDERGIRVDKLTAVADLGRIINADIARQQIEGGLVFGMGLANGCTTTYANGLPQIGRLGMLGLPLLGDCPEIEVDFIESEADPFDPGELGVAAVVPAIANALYAAGGTRIRNLPLTGAGL</sequence>
<evidence type="ECO:0000313" key="2">
    <source>
        <dbReference type="EMBL" id="MFC0588616.1"/>
    </source>
</evidence>
<feature type="domain" description="Aldehyde oxidase/xanthine dehydrogenase a/b hammerhead" evidence="1">
    <location>
        <begin position="241"/>
        <end position="319"/>
    </location>
</feature>
<dbReference type="InterPro" id="IPR006311">
    <property type="entry name" value="TAT_signal"/>
</dbReference>
<dbReference type="InterPro" id="IPR008274">
    <property type="entry name" value="AldOxase/xan_DH_MoCoBD1"/>
</dbReference>
<name>A0ABV6PFL8_9SPHN</name>
<dbReference type="Gene3D" id="3.90.1170.50">
    <property type="entry name" value="Aldehyde oxidase/xanthine dehydrogenase, a/b hammerhead"/>
    <property type="match status" value="1"/>
</dbReference>
<accession>A0ABV6PFL8</accession>
<dbReference type="InterPro" id="IPR000674">
    <property type="entry name" value="Ald_Oxase/Xan_DH_a/b"/>
</dbReference>
<dbReference type="InterPro" id="IPR046867">
    <property type="entry name" value="AldOxase/xan_DH_MoCoBD2"/>
</dbReference>
<evidence type="ECO:0000313" key="3">
    <source>
        <dbReference type="Proteomes" id="UP001589943"/>
    </source>
</evidence>
<dbReference type="PANTHER" id="PTHR47495:SF2">
    <property type="entry name" value="ALDEHYDE DEHYDROGENASE"/>
    <property type="match status" value="1"/>
</dbReference>
<protein>
    <submittedName>
        <fullName evidence="2">Molybdopterin cofactor-binding domain-containing protein</fullName>
    </submittedName>
</protein>
<dbReference type="EMBL" id="JBHLTL010000001">
    <property type="protein sequence ID" value="MFC0588616.1"/>
    <property type="molecule type" value="Genomic_DNA"/>
</dbReference>
<dbReference type="Pfam" id="PF02738">
    <property type="entry name" value="MoCoBD_1"/>
    <property type="match status" value="1"/>
</dbReference>
<dbReference type="SMART" id="SM01008">
    <property type="entry name" value="Ald_Xan_dh_C"/>
    <property type="match status" value="1"/>
</dbReference>
<dbReference type="InterPro" id="IPR012368">
    <property type="entry name" value="OxRdtase_Mopterin-bd_su_IorB"/>
</dbReference>
<proteinExistence type="predicted"/>
<dbReference type="Proteomes" id="UP001589943">
    <property type="component" value="Unassembled WGS sequence"/>
</dbReference>
<dbReference type="PIRSF" id="PIRSF036389">
    <property type="entry name" value="IOR_B"/>
    <property type="match status" value="1"/>
</dbReference>
<comment type="caution">
    <text evidence="2">The sequence shown here is derived from an EMBL/GenBank/DDBJ whole genome shotgun (WGS) entry which is preliminary data.</text>
</comment>
<keyword evidence="3" id="KW-1185">Reference proteome</keyword>
<dbReference type="SUPFAM" id="SSF56003">
    <property type="entry name" value="Molybdenum cofactor-binding domain"/>
    <property type="match status" value="2"/>
</dbReference>
<dbReference type="RefSeq" id="WP_379480112.1">
    <property type="nucleotide sequence ID" value="NZ_JBHLTL010000001.1"/>
</dbReference>
<organism evidence="2 3">
    <name type="scientific">Novosphingobium aquiterrae</name>
    <dbReference type="NCBI Taxonomy" id="624388"/>
    <lineage>
        <taxon>Bacteria</taxon>
        <taxon>Pseudomonadati</taxon>
        <taxon>Pseudomonadota</taxon>
        <taxon>Alphaproteobacteria</taxon>
        <taxon>Sphingomonadales</taxon>
        <taxon>Sphingomonadaceae</taxon>
        <taxon>Novosphingobium</taxon>
    </lineage>
</organism>
<dbReference type="Pfam" id="PF20256">
    <property type="entry name" value="MoCoBD_2"/>
    <property type="match status" value="1"/>
</dbReference>
<evidence type="ECO:0000259" key="1">
    <source>
        <dbReference type="SMART" id="SM01008"/>
    </source>
</evidence>
<dbReference type="InterPro" id="IPR052516">
    <property type="entry name" value="N-heterocyclic_Hydroxylase"/>
</dbReference>